<protein>
    <submittedName>
        <fullName evidence="4">Efflux transporter outer membrane subunit</fullName>
    </submittedName>
</protein>
<dbReference type="InterPro" id="IPR003423">
    <property type="entry name" value="OMP_efflux"/>
</dbReference>
<dbReference type="PROSITE" id="PS51257">
    <property type="entry name" value="PROKAR_LIPOPROTEIN"/>
    <property type="match status" value="1"/>
</dbReference>
<gene>
    <name evidence="4" type="ORF">OYC61_008125</name>
</gene>
<dbReference type="InterPro" id="IPR010131">
    <property type="entry name" value="MdtP/NodT-like"/>
</dbReference>
<sequence length="478" mass="51572">MRRFSLYPLLVAGVLAGCAVQQTPDDVQTALPEQWHRLPLQQQDKAGEVLSTDWWVQFGSQELIAVVNRAQANNQNVAASAARLEQAWAMARMAGASRGPDLSAELNVSRQERLGGQADTTGSRFALGLTASYELDLWGRFRAERESAVFSALAREWDAHTVALTVSAETAAAWIRMYELRQRLTIAASDLNSAQRLAAWVAIRVQAGSESPLALAQQETLLAKQAARIALLRQQVAQAESLLALWLGQTTQPDFVTMDLASLKIPALDVGLPSDLLVQRPDIQAAEARLKAADGDVAAARAAMFPSLRLSATAGGADGRLSQVLDNPVYSVAGGLLAPIFNAGRLAAGHEAAQAQRRALLAHYRQAILQGFADVQMSLDAVVGTQQQWEAQQEVLLQAQRAFSLAQTRYREGVDTVLVLLDTQRSLYAAQEAAVQRQADRLLAAVGLYRALGGAWYADEQACQTACGSRIGSPNTLR</sequence>
<keyword evidence="2" id="KW-0564">Palmitate</keyword>
<keyword evidence="2" id="KW-0472">Membrane</keyword>
<keyword evidence="5" id="KW-1185">Reference proteome</keyword>
<dbReference type="EMBL" id="JAPQTC020000002">
    <property type="protein sequence ID" value="MDT8504254.1"/>
    <property type="molecule type" value="Genomic_DNA"/>
</dbReference>
<dbReference type="NCBIfam" id="TIGR01845">
    <property type="entry name" value="outer_NodT"/>
    <property type="match status" value="1"/>
</dbReference>
<dbReference type="PANTHER" id="PTHR30203">
    <property type="entry name" value="OUTER MEMBRANE CATION EFFLUX PROTEIN"/>
    <property type="match status" value="1"/>
</dbReference>
<keyword evidence="2" id="KW-0449">Lipoprotein</keyword>
<comment type="subcellular location">
    <subcellularLocation>
        <location evidence="2">Cell membrane</location>
        <topology evidence="2">Lipid-anchor</topology>
    </subcellularLocation>
</comment>
<evidence type="ECO:0000256" key="1">
    <source>
        <dbReference type="ARBA" id="ARBA00007613"/>
    </source>
</evidence>
<dbReference type="RefSeq" id="WP_268379928.1">
    <property type="nucleotide sequence ID" value="NZ_JAPQTC020000002.1"/>
</dbReference>
<evidence type="ECO:0000313" key="4">
    <source>
        <dbReference type="EMBL" id="MDT8504254.1"/>
    </source>
</evidence>
<evidence type="ECO:0000256" key="2">
    <source>
        <dbReference type="RuleBase" id="RU362097"/>
    </source>
</evidence>
<keyword evidence="2" id="KW-1134">Transmembrane beta strand</keyword>
<dbReference type="PANTHER" id="PTHR30203:SF33">
    <property type="entry name" value="BLR4455 PROTEIN"/>
    <property type="match status" value="1"/>
</dbReference>
<proteinExistence type="inferred from homology"/>
<accession>A0ABU3MR42</accession>
<feature type="coiled-coil region" evidence="3">
    <location>
        <begin position="215"/>
        <end position="242"/>
    </location>
</feature>
<dbReference type="Proteomes" id="UP001074635">
    <property type="component" value="Unassembled WGS sequence"/>
</dbReference>
<reference evidence="4" key="1">
    <citation type="submission" date="2023-08" db="EMBL/GenBank/DDBJ databases">
        <title>Study of Resistomes in environmental pathogenic environmental.</title>
        <authorList>
            <person name="Bhattacharjee A."/>
            <person name="Singh A.K."/>
        </authorList>
    </citation>
    <scope>NUCLEOTIDE SEQUENCE</scope>
    <source>
        <strain evidence="4">S1</strain>
    </source>
</reference>
<keyword evidence="3" id="KW-0175">Coiled coil</keyword>
<dbReference type="Gene3D" id="1.20.1600.10">
    <property type="entry name" value="Outer membrane efflux proteins (OEP)"/>
    <property type="match status" value="1"/>
</dbReference>
<name>A0ABU3MR42_9BURK</name>
<dbReference type="SUPFAM" id="SSF56954">
    <property type="entry name" value="Outer membrane efflux proteins (OEP)"/>
    <property type="match status" value="1"/>
</dbReference>
<comment type="similarity">
    <text evidence="1 2">Belongs to the outer membrane factor (OMF) (TC 1.B.17) family.</text>
</comment>
<keyword evidence="2" id="KW-0812">Transmembrane</keyword>
<dbReference type="Gene3D" id="2.20.200.10">
    <property type="entry name" value="Outer membrane efflux proteins (OEP)"/>
    <property type="match status" value="1"/>
</dbReference>
<comment type="caution">
    <text evidence="4">The sequence shown here is derived from an EMBL/GenBank/DDBJ whole genome shotgun (WGS) entry which is preliminary data.</text>
</comment>
<evidence type="ECO:0000313" key="5">
    <source>
        <dbReference type="Proteomes" id="UP001074635"/>
    </source>
</evidence>
<evidence type="ECO:0000256" key="3">
    <source>
        <dbReference type="SAM" id="Coils"/>
    </source>
</evidence>
<organism evidence="4 5">
    <name type="scientific">Alcaligenes nematophilus</name>
    <dbReference type="NCBI Taxonomy" id="2994643"/>
    <lineage>
        <taxon>Bacteria</taxon>
        <taxon>Pseudomonadati</taxon>
        <taxon>Pseudomonadota</taxon>
        <taxon>Betaproteobacteria</taxon>
        <taxon>Burkholderiales</taxon>
        <taxon>Alcaligenaceae</taxon>
        <taxon>Alcaligenes</taxon>
    </lineage>
</organism>
<dbReference type="Pfam" id="PF02321">
    <property type="entry name" value="OEP"/>
    <property type="match status" value="2"/>
</dbReference>